<dbReference type="Pfam" id="PF01871">
    <property type="entry name" value="AMMECR1"/>
    <property type="match status" value="1"/>
</dbReference>
<feature type="compositionally biased region" description="Low complexity" evidence="1">
    <location>
        <begin position="49"/>
        <end position="69"/>
    </location>
</feature>
<dbReference type="InterPro" id="IPR002733">
    <property type="entry name" value="AMMECR1_domain"/>
</dbReference>
<sequence>MAEVAHCLYCFDVLASSYSKKTPLSLSEIEAAYDGLQLRKSPAVANGDSSTSNGVTTNGVTTNGASTNGQSQSNGAARPERPLFVTWNLLKARGKQLRGCIGTFEPQKLEEGLASYAITSAFDDTRFNPIDKKEVTHLECGVSILTDFEPAAHPLDWTLGTHGLRISFTYHGRRLGATYLPDVPVEQGWTQEETLLSLMRKAGFGGKNVDFQKMNLQVTRYKGTKASATYAEYKELMEYMEETGKLKVDI</sequence>
<name>A0AAV9VDF3_9PEZI</name>
<dbReference type="Proteomes" id="UP001375240">
    <property type="component" value="Unassembled WGS sequence"/>
</dbReference>
<dbReference type="AlphaFoldDB" id="A0AAV9VDF3"/>
<dbReference type="InterPro" id="IPR027485">
    <property type="entry name" value="AMMECR1_N"/>
</dbReference>
<organism evidence="3 4">
    <name type="scientific">Orbilia brochopaga</name>
    <dbReference type="NCBI Taxonomy" id="3140254"/>
    <lineage>
        <taxon>Eukaryota</taxon>
        <taxon>Fungi</taxon>
        <taxon>Dikarya</taxon>
        <taxon>Ascomycota</taxon>
        <taxon>Pezizomycotina</taxon>
        <taxon>Orbiliomycetes</taxon>
        <taxon>Orbiliales</taxon>
        <taxon>Orbiliaceae</taxon>
        <taxon>Orbilia</taxon>
    </lineage>
</organism>
<feature type="region of interest" description="Disordered" evidence="1">
    <location>
        <begin position="43"/>
        <end position="77"/>
    </location>
</feature>
<dbReference type="InterPro" id="IPR036071">
    <property type="entry name" value="AMMECR1_dom_sf"/>
</dbReference>
<keyword evidence="4" id="KW-1185">Reference proteome</keyword>
<evidence type="ECO:0000313" key="4">
    <source>
        <dbReference type="Proteomes" id="UP001375240"/>
    </source>
</evidence>
<comment type="caution">
    <text evidence="3">The sequence shown here is derived from an EMBL/GenBank/DDBJ whole genome shotgun (WGS) entry which is preliminary data.</text>
</comment>
<dbReference type="PANTHER" id="PTHR13016">
    <property type="entry name" value="AMMECR1 HOMOLOG"/>
    <property type="match status" value="1"/>
</dbReference>
<accession>A0AAV9VDF3</accession>
<evidence type="ECO:0000256" key="1">
    <source>
        <dbReference type="SAM" id="MobiDB-lite"/>
    </source>
</evidence>
<dbReference type="PROSITE" id="PS51112">
    <property type="entry name" value="AMMECR1"/>
    <property type="match status" value="1"/>
</dbReference>
<protein>
    <recommendedName>
        <fullName evidence="2">AMMECR1 domain-containing protein</fullName>
    </recommendedName>
</protein>
<dbReference type="NCBIfam" id="TIGR00296">
    <property type="entry name" value="TIGR00296 family protein"/>
    <property type="match status" value="1"/>
</dbReference>
<evidence type="ECO:0000259" key="2">
    <source>
        <dbReference type="PROSITE" id="PS51112"/>
    </source>
</evidence>
<reference evidence="3 4" key="1">
    <citation type="submission" date="2019-10" db="EMBL/GenBank/DDBJ databases">
        <authorList>
            <person name="Palmer J.M."/>
        </authorList>
    </citation>
    <scope>NUCLEOTIDE SEQUENCE [LARGE SCALE GENOMIC DNA]</scope>
    <source>
        <strain evidence="3 4">TWF696</strain>
    </source>
</reference>
<proteinExistence type="predicted"/>
<dbReference type="EMBL" id="JAVHNQ010000001">
    <property type="protein sequence ID" value="KAK6359608.1"/>
    <property type="molecule type" value="Genomic_DNA"/>
</dbReference>
<dbReference type="SUPFAM" id="SSF143447">
    <property type="entry name" value="AMMECR1-like"/>
    <property type="match status" value="1"/>
</dbReference>
<evidence type="ECO:0000313" key="3">
    <source>
        <dbReference type="EMBL" id="KAK6359608.1"/>
    </source>
</evidence>
<feature type="domain" description="AMMECR1" evidence="2">
    <location>
        <begin position="38"/>
        <end position="237"/>
    </location>
</feature>
<gene>
    <name evidence="3" type="ORF">TWF696_000756</name>
</gene>
<dbReference type="PANTHER" id="PTHR13016:SF0">
    <property type="entry name" value="AMME SYNDROME CANDIDATE GENE 1 PROTEIN"/>
    <property type="match status" value="1"/>
</dbReference>
<dbReference type="Gene3D" id="3.30.700.20">
    <property type="entry name" value="Hypothetical protein ph0010, domain 1"/>
    <property type="match status" value="1"/>
</dbReference>
<dbReference type="InterPro" id="IPR023473">
    <property type="entry name" value="AMMECR1"/>
</dbReference>